<evidence type="ECO:0000256" key="13">
    <source>
        <dbReference type="SAM" id="Phobius"/>
    </source>
</evidence>
<dbReference type="AlphaFoldDB" id="A0AAN9AXI0"/>
<organism evidence="15 16">
    <name type="scientific">Littorina saxatilis</name>
    <dbReference type="NCBI Taxonomy" id="31220"/>
    <lineage>
        <taxon>Eukaryota</taxon>
        <taxon>Metazoa</taxon>
        <taxon>Spiralia</taxon>
        <taxon>Lophotrochozoa</taxon>
        <taxon>Mollusca</taxon>
        <taxon>Gastropoda</taxon>
        <taxon>Caenogastropoda</taxon>
        <taxon>Littorinimorpha</taxon>
        <taxon>Littorinoidea</taxon>
        <taxon>Littorinidae</taxon>
        <taxon>Littorina</taxon>
    </lineage>
</organism>
<comment type="caution">
    <text evidence="15">The sequence shown here is derived from an EMBL/GenBank/DDBJ whole genome shotgun (WGS) entry which is preliminary data.</text>
</comment>
<dbReference type="InterPro" id="IPR002172">
    <property type="entry name" value="LDrepeatLR_classA_rpt"/>
</dbReference>
<dbReference type="PROSITE" id="PS01209">
    <property type="entry name" value="LDLRA_1"/>
    <property type="match status" value="1"/>
</dbReference>
<evidence type="ECO:0000256" key="10">
    <source>
        <dbReference type="ARBA" id="ARBA00023170"/>
    </source>
</evidence>
<dbReference type="CDD" id="cd00112">
    <property type="entry name" value="LDLa"/>
    <property type="match status" value="2"/>
</dbReference>
<keyword evidence="6 13" id="KW-1133">Transmembrane helix</keyword>
<accession>A0AAN9AXI0</accession>
<protein>
    <recommendedName>
        <fullName evidence="14">G-protein coupled receptors family 1 profile domain-containing protein</fullName>
    </recommendedName>
</protein>
<feature type="transmembrane region" description="Helical" evidence="13">
    <location>
        <begin position="548"/>
        <end position="570"/>
    </location>
</feature>
<dbReference type="Pfam" id="PF00057">
    <property type="entry name" value="Ldl_recept_a"/>
    <property type="match status" value="2"/>
</dbReference>
<dbReference type="Pfam" id="PF00001">
    <property type="entry name" value="7tm_1"/>
    <property type="match status" value="1"/>
</dbReference>
<dbReference type="PROSITE" id="PS50262">
    <property type="entry name" value="G_PROTEIN_RECEP_F1_2"/>
    <property type="match status" value="1"/>
</dbReference>
<name>A0AAN9AXI0_9CAEN</name>
<evidence type="ECO:0000256" key="9">
    <source>
        <dbReference type="ARBA" id="ARBA00023157"/>
    </source>
</evidence>
<feature type="transmembrane region" description="Helical" evidence="13">
    <location>
        <begin position="772"/>
        <end position="793"/>
    </location>
</feature>
<evidence type="ECO:0000256" key="4">
    <source>
        <dbReference type="ARBA" id="ARBA00022692"/>
    </source>
</evidence>
<evidence type="ECO:0000256" key="6">
    <source>
        <dbReference type="ARBA" id="ARBA00022989"/>
    </source>
</evidence>
<dbReference type="SMART" id="SM00192">
    <property type="entry name" value="LDLa"/>
    <property type="match status" value="4"/>
</dbReference>
<sequence>MRNGRYFEMLPCFEEKNSSYLCEYDLNEESGLSSGILPGTIQLPRVVREDTVQYQNLPSQLVRCPDHHWTHSFLACDVTCECFAKSDVITYSQESAKWGMPVSSTCKVENVAKVSVTSGSPYFRCESETAHVPYSTVCDFRQDCWDGSDEDFCVFPLCADSVHFMCQSGQCIPSRKHCDHIVDCRDASDERSCYNARTAGRLELFYPAIIDFDRLGFVMMRPLALSDLSNASFACPESHFMCVTTHYCFPVYVRCNGVHDCPGREDEADCPSYTCPGFYRCRGSAVCLHTRHLCDDIPQCPEFDDEIFCNLGCPTNCTCHGLSYLCTQPFSAHLHLAVRYLDVRDSGMQLTALSSNTMLVFLSLARCGVMRLDDVNLPNLRSLDLSDNQIASVSVANVKRFPNLQVLFLAGNPIVFLFTDNDSLSSEVTTLRHLDLSRVPMAIFEFSAVAPFRQLEKLNLSHSGAQQLLEGRGGEQKTFSLRVLDVRGCPANSFSRTLFQGMQGLQVVYADNYKLCCPAMMPPGLSASKCWAPTDEVSSCDALLRSDVYRVALSVFAALALTGNLVSFIVRGFVETKGKKSGFLAFVIHLCVADFLMGAYLVVIGTADRLYLGNYLWEEVGWRNSQTCAVAGFLCILSSEVSAMNICLITLDRFLVLRFPFSQAHFHLHSAHSACVVTWLVGCCVAAVPLLPVTSHWRFYSQTGICVPLPITRTDFAGRDYAFAVMIVFNFLLFVFIAVGQLFIYVSVNMNKISVAAHTANVSRDARIARRLAVVVVSDFTCWFPIGLLGVLARSGAVIPGEVNVAMAILVLPLNSAINPFLYTLNMVLERRQRAAEERLLQQLLLHRRNTNPEGQKETNE</sequence>
<feature type="disulfide bond" evidence="12">
    <location>
        <begin position="138"/>
        <end position="153"/>
    </location>
</feature>
<dbReference type="PRINTS" id="PR00261">
    <property type="entry name" value="LDLRECEPTOR"/>
</dbReference>
<keyword evidence="3" id="KW-0433">Leucine-rich repeat</keyword>
<dbReference type="Pfam" id="PF12799">
    <property type="entry name" value="LRR_4"/>
    <property type="match status" value="1"/>
</dbReference>
<dbReference type="PROSITE" id="PS50068">
    <property type="entry name" value="LDLRA_2"/>
    <property type="match status" value="3"/>
</dbReference>
<feature type="domain" description="G-protein coupled receptors family 1 profile" evidence="14">
    <location>
        <begin position="563"/>
        <end position="823"/>
    </location>
</feature>
<feature type="transmembrane region" description="Helical" evidence="13">
    <location>
        <begin position="582"/>
        <end position="607"/>
    </location>
</feature>
<dbReference type="SUPFAM" id="SSF52058">
    <property type="entry name" value="L domain-like"/>
    <property type="match status" value="1"/>
</dbReference>
<feature type="transmembrane region" description="Helical" evidence="13">
    <location>
        <begin position="805"/>
        <end position="825"/>
    </location>
</feature>
<keyword evidence="9 12" id="KW-1015">Disulfide bond</keyword>
<feature type="disulfide bond" evidence="12">
    <location>
        <begin position="255"/>
        <end position="270"/>
    </location>
</feature>
<reference evidence="15 16" key="1">
    <citation type="submission" date="2024-02" db="EMBL/GenBank/DDBJ databases">
        <title>Chromosome-scale genome assembly of the rough periwinkle Littorina saxatilis.</title>
        <authorList>
            <person name="De Jode A."/>
            <person name="Faria R."/>
            <person name="Formenti G."/>
            <person name="Sims Y."/>
            <person name="Smith T.P."/>
            <person name="Tracey A."/>
            <person name="Wood J.M.D."/>
            <person name="Zagrodzka Z.B."/>
            <person name="Johannesson K."/>
            <person name="Butlin R.K."/>
            <person name="Leder E.H."/>
        </authorList>
    </citation>
    <scope>NUCLEOTIDE SEQUENCE [LARGE SCALE GENOMIC DNA]</scope>
    <source>
        <strain evidence="15">Snail1</strain>
        <tissue evidence="15">Muscle</tissue>
    </source>
</reference>
<dbReference type="InterPro" id="IPR017452">
    <property type="entry name" value="GPCR_Rhodpsn_7TM"/>
</dbReference>
<evidence type="ECO:0000313" key="15">
    <source>
        <dbReference type="EMBL" id="KAK7094887.1"/>
    </source>
</evidence>
<feature type="transmembrane region" description="Helical" evidence="13">
    <location>
        <begin position="627"/>
        <end position="651"/>
    </location>
</feature>
<dbReference type="PANTHER" id="PTHR24372:SF77">
    <property type="entry name" value="G-PROTEIN COUPLED RECEPTORS FAMILY 1 PROFILE DOMAIN-CONTAINING PROTEIN"/>
    <property type="match status" value="1"/>
</dbReference>
<evidence type="ECO:0000259" key="14">
    <source>
        <dbReference type="PROSITE" id="PS50262"/>
    </source>
</evidence>
<evidence type="ECO:0000256" key="7">
    <source>
        <dbReference type="ARBA" id="ARBA00023040"/>
    </source>
</evidence>
<dbReference type="PROSITE" id="PS00237">
    <property type="entry name" value="G_PROTEIN_RECEP_F1_1"/>
    <property type="match status" value="1"/>
</dbReference>
<evidence type="ECO:0000256" key="2">
    <source>
        <dbReference type="ARBA" id="ARBA00022475"/>
    </source>
</evidence>
<evidence type="ECO:0000256" key="11">
    <source>
        <dbReference type="ARBA" id="ARBA00023224"/>
    </source>
</evidence>
<feature type="transmembrane region" description="Helical" evidence="13">
    <location>
        <begin position="721"/>
        <end position="746"/>
    </location>
</feature>
<dbReference type="PROSITE" id="PS51450">
    <property type="entry name" value="LRR"/>
    <property type="match status" value="1"/>
</dbReference>
<feature type="transmembrane region" description="Helical" evidence="13">
    <location>
        <begin position="671"/>
        <end position="691"/>
    </location>
</feature>
<keyword evidence="8 13" id="KW-0472">Membrane</keyword>
<dbReference type="GO" id="GO:0007189">
    <property type="term" value="P:adenylate cyclase-activating G protein-coupled receptor signaling pathway"/>
    <property type="evidence" value="ECO:0007669"/>
    <property type="project" value="TreeGrafter"/>
</dbReference>
<keyword evidence="2" id="KW-1003">Cell membrane</keyword>
<comment type="caution">
    <text evidence="12">Lacks conserved residue(s) required for the propagation of feature annotation.</text>
</comment>
<dbReference type="SUPFAM" id="SSF81321">
    <property type="entry name" value="Family A G protein-coupled receptor-like"/>
    <property type="match status" value="1"/>
</dbReference>
<dbReference type="GO" id="GO:0009755">
    <property type="term" value="P:hormone-mediated signaling pathway"/>
    <property type="evidence" value="ECO:0007669"/>
    <property type="project" value="TreeGrafter"/>
</dbReference>
<keyword evidence="5" id="KW-0677">Repeat</keyword>
<dbReference type="InterPro" id="IPR001611">
    <property type="entry name" value="Leu-rich_rpt"/>
</dbReference>
<dbReference type="EMBL" id="JBAMIC010000018">
    <property type="protein sequence ID" value="KAK7094887.1"/>
    <property type="molecule type" value="Genomic_DNA"/>
</dbReference>
<dbReference type="InterPro" id="IPR000276">
    <property type="entry name" value="GPCR_Rhodpsn"/>
</dbReference>
<dbReference type="Gene3D" id="3.80.10.10">
    <property type="entry name" value="Ribonuclease Inhibitor"/>
    <property type="match status" value="1"/>
</dbReference>
<dbReference type="InterPro" id="IPR023415">
    <property type="entry name" value="LDLR_class-A_CS"/>
</dbReference>
<dbReference type="InterPro" id="IPR036055">
    <property type="entry name" value="LDL_receptor-like_sf"/>
</dbReference>
<gene>
    <name evidence="15" type="ORF">V1264_006375</name>
</gene>
<keyword evidence="16" id="KW-1185">Reference proteome</keyword>
<dbReference type="InterPro" id="IPR032675">
    <property type="entry name" value="LRR_dom_sf"/>
</dbReference>
<keyword evidence="10" id="KW-0675">Receptor</keyword>
<feature type="disulfide bond" evidence="12">
    <location>
        <begin position="166"/>
        <end position="184"/>
    </location>
</feature>
<dbReference type="InterPro" id="IPR025875">
    <property type="entry name" value="Leu-rich_rpt_4"/>
</dbReference>
<keyword evidence="7" id="KW-0297">G-protein coupled receptor</keyword>
<feature type="disulfide bond" evidence="12">
    <location>
        <begin position="178"/>
        <end position="193"/>
    </location>
</feature>
<dbReference type="SUPFAM" id="SSF57424">
    <property type="entry name" value="LDL receptor-like module"/>
    <property type="match status" value="3"/>
</dbReference>
<evidence type="ECO:0000313" key="16">
    <source>
        <dbReference type="Proteomes" id="UP001374579"/>
    </source>
</evidence>
<dbReference type="Proteomes" id="UP001374579">
    <property type="component" value="Unassembled WGS sequence"/>
</dbReference>
<dbReference type="PANTHER" id="PTHR24372">
    <property type="entry name" value="GLYCOPROTEIN HORMONE RECEPTOR"/>
    <property type="match status" value="1"/>
</dbReference>
<dbReference type="GO" id="GO:0008528">
    <property type="term" value="F:G protein-coupled peptide receptor activity"/>
    <property type="evidence" value="ECO:0007669"/>
    <property type="project" value="TreeGrafter"/>
</dbReference>
<keyword evidence="4 13" id="KW-0812">Transmembrane</keyword>
<dbReference type="Gene3D" id="4.10.400.10">
    <property type="entry name" value="Low-density Lipoprotein Receptor"/>
    <property type="match status" value="3"/>
</dbReference>
<evidence type="ECO:0000256" key="5">
    <source>
        <dbReference type="ARBA" id="ARBA00022737"/>
    </source>
</evidence>
<dbReference type="GO" id="GO:0005886">
    <property type="term" value="C:plasma membrane"/>
    <property type="evidence" value="ECO:0007669"/>
    <property type="project" value="UniProtKB-SubCell"/>
</dbReference>
<evidence type="ECO:0000256" key="1">
    <source>
        <dbReference type="ARBA" id="ARBA00004651"/>
    </source>
</evidence>
<evidence type="ECO:0000256" key="3">
    <source>
        <dbReference type="ARBA" id="ARBA00022614"/>
    </source>
</evidence>
<proteinExistence type="predicted"/>
<evidence type="ECO:0000256" key="8">
    <source>
        <dbReference type="ARBA" id="ARBA00023136"/>
    </source>
</evidence>
<evidence type="ECO:0000256" key="12">
    <source>
        <dbReference type="PROSITE-ProRule" id="PRU00124"/>
    </source>
</evidence>
<keyword evidence="11" id="KW-0807">Transducer</keyword>
<comment type="subcellular location">
    <subcellularLocation>
        <location evidence="1">Cell membrane</location>
        <topology evidence="1">Multi-pass membrane protein</topology>
    </subcellularLocation>
</comment>
<dbReference type="Gene3D" id="1.20.1070.10">
    <property type="entry name" value="Rhodopsin 7-helix transmembrane proteins"/>
    <property type="match status" value="1"/>
</dbReference>